<accession>A0A6J1HHG4</accession>
<organism evidence="1 2">
    <name type="scientific">Cucurbita moschata</name>
    <name type="common">Winter crookneck squash</name>
    <name type="synonym">Cucurbita pepo var. moschata</name>
    <dbReference type="NCBI Taxonomy" id="3662"/>
    <lineage>
        <taxon>Eukaryota</taxon>
        <taxon>Viridiplantae</taxon>
        <taxon>Streptophyta</taxon>
        <taxon>Embryophyta</taxon>
        <taxon>Tracheophyta</taxon>
        <taxon>Spermatophyta</taxon>
        <taxon>Magnoliopsida</taxon>
        <taxon>eudicotyledons</taxon>
        <taxon>Gunneridae</taxon>
        <taxon>Pentapetalae</taxon>
        <taxon>rosids</taxon>
        <taxon>fabids</taxon>
        <taxon>Cucurbitales</taxon>
        <taxon>Cucurbitaceae</taxon>
        <taxon>Cucurbiteae</taxon>
        <taxon>Cucurbita</taxon>
    </lineage>
</organism>
<evidence type="ECO:0000313" key="2">
    <source>
        <dbReference type="RefSeq" id="XP_022962564.1"/>
    </source>
</evidence>
<dbReference type="RefSeq" id="XP_022962564.1">
    <property type="nucleotide sequence ID" value="XM_023106796.1"/>
</dbReference>
<proteinExistence type="predicted"/>
<protein>
    <submittedName>
        <fullName evidence="2">Uncharacterized protein LOC111462962</fullName>
    </submittedName>
</protein>
<gene>
    <name evidence="2" type="primary">LOC111462962</name>
</gene>
<name>A0A6J1HHG4_CUCMO</name>
<dbReference type="KEGG" id="cmos:111462962"/>
<reference evidence="2" key="1">
    <citation type="submission" date="2025-08" db="UniProtKB">
        <authorList>
            <consortium name="RefSeq"/>
        </authorList>
    </citation>
    <scope>IDENTIFICATION</scope>
    <source>
        <tissue evidence="2">Young leaves</tissue>
    </source>
</reference>
<keyword evidence="1" id="KW-1185">Reference proteome</keyword>
<sequence length="143" mass="16698">MSISISVKTRRRRIQIQNRSFILGLGFVGEFFVQELKNSRWVLMQMIQSKLLYIITKKKRKRIECCCFGMVEDDWLSSTLYFFCRRVYNIVDGDPARSGPREEVFSYSQDLVEKKWPDKVEPSPMQVEVSVIISRGGMGDKSV</sequence>
<dbReference type="GeneID" id="111462962"/>
<evidence type="ECO:0000313" key="1">
    <source>
        <dbReference type="Proteomes" id="UP000504609"/>
    </source>
</evidence>
<dbReference type="AlphaFoldDB" id="A0A6J1HHG4"/>
<dbReference type="Proteomes" id="UP000504609">
    <property type="component" value="Unplaced"/>
</dbReference>